<feature type="transmembrane region" description="Helical" evidence="1">
    <location>
        <begin position="6"/>
        <end position="25"/>
    </location>
</feature>
<feature type="transmembrane region" description="Helical" evidence="1">
    <location>
        <begin position="73"/>
        <end position="102"/>
    </location>
</feature>
<sequence>MDPQSGVAPIVWLVLLRVAVGLIWLRSGLLKVVGGEYGNYREKLERFASKNPILWYREFMLEQLLPRSLPVGYLFVTAEVALGVMLTLGFLTVPAALIAIFMNVNFRLGCGWQNPSNAPFNYLMIACELLVIFSGAGNHLSLDALLFSAQAGG</sequence>
<name>A0A932GQV5_UNCTE</name>
<evidence type="ECO:0000259" key="2">
    <source>
        <dbReference type="Pfam" id="PF04173"/>
    </source>
</evidence>
<proteinExistence type="predicted"/>
<feature type="transmembrane region" description="Helical" evidence="1">
    <location>
        <begin position="122"/>
        <end position="147"/>
    </location>
</feature>
<comment type="caution">
    <text evidence="3">The sequence shown here is derived from an EMBL/GenBank/DDBJ whole genome shotgun (WGS) entry which is preliminary data.</text>
</comment>
<reference evidence="3" key="1">
    <citation type="submission" date="2020-07" db="EMBL/GenBank/DDBJ databases">
        <title>Huge and variable diversity of episymbiotic CPR bacteria and DPANN archaea in groundwater ecosystems.</title>
        <authorList>
            <person name="He C.Y."/>
            <person name="Keren R."/>
            <person name="Whittaker M."/>
            <person name="Farag I.F."/>
            <person name="Doudna J."/>
            <person name="Cate J.H.D."/>
            <person name="Banfield J.F."/>
        </authorList>
    </citation>
    <scope>NUCLEOTIDE SEQUENCE</scope>
    <source>
        <strain evidence="3">NC_groundwater_717_Ag_S-0.2um_59_8</strain>
    </source>
</reference>
<keyword evidence="1" id="KW-1133">Transmembrane helix</keyword>
<feature type="domain" description="TQO small subunit DoxD" evidence="2">
    <location>
        <begin position="12"/>
        <end position="147"/>
    </location>
</feature>
<dbReference type="EMBL" id="JACPSX010000197">
    <property type="protein sequence ID" value="MBI3015423.1"/>
    <property type="molecule type" value="Genomic_DNA"/>
</dbReference>
<dbReference type="PANTHER" id="PTHR39157">
    <property type="entry name" value="INTEGRAL MEMBRANE PROTEIN-RELATED"/>
    <property type="match status" value="1"/>
</dbReference>
<gene>
    <name evidence="3" type="ORF">HYY65_10265</name>
</gene>
<evidence type="ECO:0000313" key="4">
    <source>
        <dbReference type="Proteomes" id="UP000741360"/>
    </source>
</evidence>
<evidence type="ECO:0000256" key="1">
    <source>
        <dbReference type="SAM" id="Phobius"/>
    </source>
</evidence>
<evidence type="ECO:0000313" key="3">
    <source>
        <dbReference type="EMBL" id="MBI3015423.1"/>
    </source>
</evidence>
<protein>
    <submittedName>
        <fullName evidence="3">DoxX family membrane protein</fullName>
    </submittedName>
</protein>
<dbReference type="Pfam" id="PF04173">
    <property type="entry name" value="DoxD"/>
    <property type="match status" value="1"/>
</dbReference>
<accession>A0A932GQV5</accession>
<dbReference type="PANTHER" id="PTHR39157:SF1">
    <property type="entry name" value="DOXX FAMILY PROTEIN"/>
    <property type="match status" value="1"/>
</dbReference>
<organism evidence="3 4">
    <name type="scientific">Tectimicrobiota bacterium</name>
    <dbReference type="NCBI Taxonomy" id="2528274"/>
    <lineage>
        <taxon>Bacteria</taxon>
        <taxon>Pseudomonadati</taxon>
        <taxon>Nitrospinota/Tectimicrobiota group</taxon>
        <taxon>Candidatus Tectimicrobiota</taxon>
    </lineage>
</organism>
<keyword evidence="1" id="KW-0472">Membrane</keyword>
<keyword evidence="1" id="KW-0812">Transmembrane</keyword>
<dbReference type="Proteomes" id="UP000741360">
    <property type="component" value="Unassembled WGS sequence"/>
</dbReference>
<dbReference type="InterPro" id="IPR007301">
    <property type="entry name" value="DoxD"/>
</dbReference>
<dbReference type="AlphaFoldDB" id="A0A932GQV5"/>